<evidence type="ECO:0000256" key="1">
    <source>
        <dbReference type="SAM" id="MobiDB-lite"/>
    </source>
</evidence>
<protein>
    <submittedName>
        <fullName evidence="2">Uncharacterized protein</fullName>
    </submittedName>
</protein>
<feature type="region of interest" description="Disordered" evidence="1">
    <location>
        <begin position="1"/>
        <end position="31"/>
    </location>
</feature>
<gene>
    <name evidence="2" type="ORF">FBZ96_11611</name>
</gene>
<keyword evidence="3" id="KW-1185">Reference proteome</keyword>
<comment type="caution">
    <text evidence="2">The sequence shown here is derived from an EMBL/GenBank/DDBJ whole genome shotgun (WGS) entry which is preliminary data.</text>
</comment>
<accession>A0A560CZC0</accession>
<proteinExistence type="predicted"/>
<name>A0A560CZC0_9BRAD</name>
<feature type="compositionally biased region" description="Basic residues" evidence="1">
    <location>
        <begin position="19"/>
        <end position="31"/>
    </location>
</feature>
<organism evidence="2 3">
    <name type="scientific">Bradyrhizobium stylosanthis</name>
    <dbReference type="NCBI Taxonomy" id="1803665"/>
    <lineage>
        <taxon>Bacteria</taxon>
        <taxon>Pseudomonadati</taxon>
        <taxon>Pseudomonadota</taxon>
        <taxon>Alphaproteobacteria</taxon>
        <taxon>Hyphomicrobiales</taxon>
        <taxon>Nitrobacteraceae</taxon>
        <taxon>Bradyrhizobium</taxon>
    </lineage>
</organism>
<evidence type="ECO:0000313" key="3">
    <source>
        <dbReference type="Proteomes" id="UP000319949"/>
    </source>
</evidence>
<dbReference type="Proteomes" id="UP000319949">
    <property type="component" value="Unassembled WGS sequence"/>
</dbReference>
<reference evidence="2 3" key="1">
    <citation type="submission" date="2019-06" db="EMBL/GenBank/DDBJ databases">
        <title>Genomic Encyclopedia of Type Strains, Phase IV (KMG-V): Genome sequencing to study the core and pangenomes of soil and plant-associated prokaryotes.</title>
        <authorList>
            <person name="Whitman W."/>
        </authorList>
    </citation>
    <scope>NUCLEOTIDE SEQUENCE [LARGE SCALE GENOMIC DNA]</scope>
    <source>
        <strain evidence="2 3">BR 510</strain>
    </source>
</reference>
<dbReference type="AlphaFoldDB" id="A0A560CZC0"/>
<dbReference type="EMBL" id="VITK01000016">
    <property type="protein sequence ID" value="TWA90205.1"/>
    <property type="molecule type" value="Genomic_DNA"/>
</dbReference>
<evidence type="ECO:0000313" key="2">
    <source>
        <dbReference type="EMBL" id="TWA90205.1"/>
    </source>
</evidence>
<sequence>MSSSAGMAKGELNCVRDSIKKKHSGLNTLRR</sequence>